<protein>
    <submittedName>
        <fullName evidence="1">Uncharacterized protein</fullName>
    </submittedName>
</protein>
<sequence length="90" mass="9584">MPDMSYPLIGGGGPILTEGDALPWVATEGWCKANKVKAETLPYLLPNSPPNSHDKSRPSFSLFGVLSAPGLSVFSPKISVRCVCKLVILD</sequence>
<proteinExistence type="predicted"/>
<evidence type="ECO:0000313" key="1">
    <source>
        <dbReference type="EMBL" id="KAK9280614.1"/>
    </source>
</evidence>
<dbReference type="AlphaFoldDB" id="A0AAP0WUU6"/>
<dbReference type="EMBL" id="JBBPBK010000008">
    <property type="protein sequence ID" value="KAK9280614.1"/>
    <property type="molecule type" value="Genomic_DNA"/>
</dbReference>
<evidence type="ECO:0000313" key="2">
    <source>
        <dbReference type="Proteomes" id="UP001415857"/>
    </source>
</evidence>
<reference evidence="1 2" key="1">
    <citation type="journal article" date="2024" name="Plant J.">
        <title>Genome sequences and population genomics reveal climatic adaptation and genomic divergence between two closely related sweetgum species.</title>
        <authorList>
            <person name="Xu W.Q."/>
            <person name="Ren C.Q."/>
            <person name="Zhang X.Y."/>
            <person name="Comes H.P."/>
            <person name="Liu X.H."/>
            <person name="Li Y.G."/>
            <person name="Kettle C.J."/>
            <person name="Jalonen R."/>
            <person name="Gaisberger H."/>
            <person name="Ma Y.Z."/>
            <person name="Qiu Y.X."/>
        </authorList>
    </citation>
    <scope>NUCLEOTIDE SEQUENCE [LARGE SCALE GENOMIC DNA]</scope>
    <source>
        <strain evidence="1">Hangzhou</strain>
    </source>
</reference>
<accession>A0AAP0WUU6</accession>
<gene>
    <name evidence="1" type="ORF">L1049_014309</name>
</gene>
<organism evidence="1 2">
    <name type="scientific">Liquidambar formosana</name>
    <name type="common">Formosan gum</name>
    <dbReference type="NCBI Taxonomy" id="63359"/>
    <lineage>
        <taxon>Eukaryota</taxon>
        <taxon>Viridiplantae</taxon>
        <taxon>Streptophyta</taxon>
        <taxon>Embryophyta</taxon>
        <taxon>Tracheophyta</taxon>
        <taxon>Spermatophyta</taxon>
        <taxon>Magnoliopsida</taxon>
        <taxon>eudicotyledons</taxon>
        <taxon>Gunneridae</taxon>
        <taxon>Pentapetalae</taxon>
        <taxon>Saxifragales</taxon>
        <taxon>Altingiaceae</taxon>
        <taxon>Liquidambar</taxon>
    </lineage>
</organism>
<comment type="caution">
    <text evidence="1">The sequence shown here is derived from an EMBL/GenBank/DDBJ whole genome shotgun (WGS) entry which is preliminary data.</text>
</comment>
<name>A0AAP0WUU6_LIQFO</name>
<keyword evidence="2" id="KW-1185">Reference proteome</keyword>
<dbReference type="Proteomes" id="UP001415857">
    <property type="component" value="Unassembled WGS sequence"/>
</dbReference>